<reference evidence="11 12" key="1">
    <citation type="journal article" date="2011" name="Stand. Genomic Sci.">
        <title>Complete genome sequence of Parvibaculum lavamentivorans type strain (DS-1(T)).</title>
        <authorList>
            <person name="Schleheck D."/>
            <person name="Weiss M."/>
            <person name="Pitluck S."/>
            <person name="Bruce D."/>
            <person name="Land M.L."/>
            <person name="Han S."/>
            <person name="Saunders E."/>
            <person name="Tapia R."/>
            <person name="Detter C."/>
            <person name="Brettin T."/>
            <person name="Han J."/>
            <person name="Woyke T."/>
            <person name="Goodwin L."/>
            <person name="Pennacchio L."/>
            <person name="Nolan M."/>
            <person name="Cook A.M."/>
            <person name="Kjelleberg S."/>
            <person name="Thomas T."/>
        </authorList>
    </citation>
    <scope>NUCLEOTIDE SEQUENCE [LARGE SCALE GENOMIC DNA]</scope>
    <source>
        <strain evidence="12">DS-1 / DSM 13023 / NCIMB 13966</strain>
    </source>
</reference>
<dbReference type="eggNOG" id="COG0668">
    <property type="taxonomic scope" value="Bacteria"/>
</dbReference>
<evidence type="ECO:0000259" key="8">
    <source>
        <dbReference type="Pfam" id="PF00924"/>
    </source>
</evidence>
<evidence type="ECO:0000259" key="9">
    <source>
        <dbReference type="Pfam" id="PF21082"/>
    </source>
</evidence>
<evidence type="ECO:0000256" key="2">
    <source>
        <dbReference type="ARBA" id="ARBA00008017"/>
    </source>
</evidence>
<protein>
    <submittedName>
        <fullName evidence="11">MscS Mechanosensitive ion channel</fullName>
    </submittedName>
</protein>
<feature type="domain" description="Mechanosensitive ion channel transmembrane helices 2/3" evidence="10">
    <location>
        <begin position="155"/>
        <end position="190"/>
    </location>
</feature>
<evidence type="ECO:0000256" key="3">
    <source>
        <dbReference type="ARBA" id="ARBA00022475"/>
    </source>
</evidence>
<dbReference type="KEGG" id="pla:Plav_0883"/>
<dbReference type="Gene3D" id="2.30.30.60">
    <property type="match status" value="1"/>
</dbReference>
<dbReference type="InterPro" id="IPR011066">
    <property type="entry name" value="MscS_channel_C_sf"/>
</dbReference>
<evidence type="ECO:0000256" key="6">
    <source>
        <dbReference type="ARBA" id="ARBA00023136"/>
    </source>
</evidence>
<dbReference type="STRING" id="402881.Plav_0883"/>
<gene>
    <name evidence="11" type="ordered locus">Plav_0883</name>
</gene>
<evidence type="ECO:0000256" key="5">
    <source>
        <dbReference type="ARBA" id="ARBA00022989"/>
    </source>
</evidence>
<dbReference type="InterPro" id="IPR010920">
    <property type="entry name" value="LSM_dom_sf"/>
</dbReference>
<dbReference type="GO" id="GO:0008381">
    <property type="term" value="F:mechanosensitive monoatomic ion channel activity"/>
    <property type="evidence" value="ECO:0007669"/>
    <property type="project" value="UniProtKB-ARBA"/>
</dbReference>
<evidence type="ECO:0000259" key="10">
    <source>
        <dbReference type="Pfam" id="PF21088"/>
    </source>
</evidence>
<organism evidence="11 12">
    <name type="scientific">Parvibaculum lavamentivorans (strain DS-1 / DSM 13023 / NCIMB 13966)</name>
    <dbReference type="NCBI Taxonomy" id="402881"/>
    <lineage>
        <taxon>Bacteria</taxon>
        <taxon>Pseudomonadati</taxon>
        <taxon>Pseudomonadota</taxon>
        <taxon>Alphaproteobacteria</taxon>
        <taxon>Hyphomicrobiales</taxon>
        <taxon>Parvibaculaceae</taxon>
        <taxon>Parvibaculum</taxon>
    </lineage>
</organism>
<dbReference type="PANTHER" id="PTHR43634:SF2">
    <property type="entry name" value="LOW CONDUCTANCE MECHANOSENSITIVE CHANNEL YNAI"/>
    <property type="match status" value="1"/>
</dbReference>
<keyword evidence="6 7" id="KW-0472">Membrane</keyword>
<keyword evidence="5 7" id="KW-1133">Transmembrane helix</keyword>
<evidence type="ECO:0000313" key="11">
    <source>
        <dbReference type="EMBL" id="ABS62506.1"/>
    </source>
</evidence>
<evidence type="ECO:0000256" key="7">
    <source>
        <dbReference type="SAM" id="Phobius"/>
    </source>
</evidence>
<name>A7HRH3_PARL1</name>
<dbReference type="EMBL" id="CP000774">
    <property type="protein sequence ID" value="ABS62506.1"/>
    <property type="molecule type" value="Genomic_DNA"/>
</dbReference>
<dbReference type="Gene3D" id="1.10.287.1260">
    <property type="match status" value="1"/>
</dbReference>
<dbReference type="OrthoDB" id="9814206at2"/>
<dbReference type="InterPro" id="IPR023408">
    <property type="entry name" value="MscS_beta-dom_sf"/>
</dbReference>
<dbReference type="RefSeq" id="WP_012109757.1">
    <property type="nucleotide sequence ID" value="NC_009719.1"/>
</dbReference>
<dbReference type="SUPFAM" id="SSF82861">
    <property type="entry name" value="Mechanosensitive channel protein MscS (YggB), transmembrane region"/>
    <property type="match status" value="1"/>
</dbReference>
<comment type="subcellular location">
    <subcellularLocation>
        <location evidence="1">Cell membrane</location>
        <topology evidence="1">Multi-pass membrane protein</topology>
    </subcellularLocation>
</comment>
<evidence type="ECO:0000313" key="12">
    <source>
        <dbReference type="Proteomes" id="UP000006377"/>
    </source>
</evidence>
<dbReference type="SUPFAM" id="SSF50182">
    <property type="entry name" value="Sm-like ribonucleoproteins"/>
    <property type="match status" value="1"/>
</dbReference>
<dbReference type="InterPro" id="IPR006685">
    <property type="entry name" value="MscS_channel_2nd"/>
</dbReference>
<accession>A7HRH3</accession>
<proteinExistence type="inferred from homology"/>
<feature type="transmembrane region" description="Helical" evidence="7">
    <location>
        <begin position="77"/>
        <end position="95"/>
    </location>
</feature>
<dbReference type="InterPro" id="IPR006686">
    <property type="entry name" value="MscS_channel_CS"/>
</dbReference>
<keyword evidence="4 7" id="KW-0812">Transmembrane</keyword>
<sequence>MEGVIENFEEYWLLIRDVWDTGFLGHSIGNLLVAVFIFGIFFVLRGIFTRFVLSIMDRWVERTETKLDDYLRDAVRSPLRFLFFALGFFFATQYLDFEGDMERFAENANRTLIIIAIFWAIYNAVQPVSMALDRLKTLLTPEILQWLIAGAKTAIVLIAGATILQTWGIQVAPIIAGLGLFGVAVALGAQDLFKNLIGGMSILIERRFGIGDWIKVEGVVEGTVEKIGFRSTHVRRFDKAPVYVPNQHLSDNAVTNFSAMTYRRISWLIGVEYRTTHEQLRQIRDDIEAYLRAAEDFAQPPSAPLFVRIDSFGPSSIDILVYCFTKTTVWGEWLEVKEALAHRIKQIVEGAGAGFALPSQSIYVETLPLAPDEIAAEKKT</sequence>
<dbReference type="AlphaFoldDB" id="A7HRH3"/>
<feature type="transmembrane region" description="Helical" evidence="7">
    <location>
        <begin position="107"/>
        <end position="125"/>
    </location>
</feature>
<feature type="transmembrane region" description="Helical" evidence="7">
    <location>
        <begin position="146"/>
        <end position="168"/>
    </location>
</feature>
<dbReference type="InterPro" id="IPR049142">
    <property type="entry name" value="MS_channel_1st"/>
</dbReference>
<dbReference type="InterPro" id="IPR045042">
    <property type="entry name" value="YnaI-like"/>
</dbReference>
<feature type="transmembrane region" description="Helical" evidence="7">
    <location>
        <begin position="174"/>
        <end position="193"/>
    </location>
</feature>
<dbReference type="Pfam" id="PF00924">
    <property type="entry name" value="MS_channel_2nd"/>
    <property type="match status" value="1"/>
</dbReference>
<feature type="domain" description="Mechanosensitive ion channel MscS C-terminal" evidence="9">
    <location>
        <begin position="268"/>
        <end position="353"/>
    </location>
</feature>
<feature type="domain" description="Mechanosensitive ion channel MscS" evidence="8">
    <location>
        <begin position="191"/>
        <end position="258"/>
    </location>
</feature>
<keyword evidence="12" id="KW-1185">Reference proteome</keyword>
<dbReference type="SUPFAM" id="SSF82689">
    <property type="entry name" value="Mechanosensitive channel protein MscS (YggB), C-terminal domain"/>
    <property type="match status" value="1"/>
</dbReference>
<dbReference type="HOGENOM" id="CLU_037945_0_4_5"/>
<keyword evidence="3" id="KW-1003">Cell membrane</keyword>
<feature type="transmembrane region" description="Helical" evidence="7">
    <location>
        <begin position="31"/>
        <end position="56"/>
    </location>
</feature>
<evidence type="ECO:0000256" key="1">
    <source>
        <dbReference type="ARBA" id="ARBA00004651"/>
    </source>
</evidence>
<dbReference type="Proteomes" id="UP000006377">
    <property type="component" value="Chromosome"/>
</dbReference>
<dbReference type="Gene3D" id="3.30.70.100">
    <property type="match status" value="1"/>
</dbReference>
<dbReference type="PANTHER" id="PTHR43634">
    <property type="entry name" value="OW CONDUCTANCE MECHANOSENSITIVE CHANNEL"/>
    <property type="match status" value="1"/>
</dbReference>
<dbReference type="PROSITE" id="PS01246">
    <property type="entry name" value="UPF0003"/>
    <property type="match status" value="1"/>
</dbReference>
<evidence type="ECO:0000256" key="4">
    <source>
        <dbReference type="ARBA" id="ARBA00022692"/>
    </source>
</evidence>
<dbReference type="Pfam" id="PF21088">
    <property type="entry name" value="MS_channel_1st"/>
    <property type="match status" value="1"/>
</dbReference>
<comment type="similarity">
    <text evidence="2">Belongs to the MscS (TC 1.A.23) family.</text>
</comment>
<dbReference type="InterPro" id="IPR011014">
    <property type="entry name" value="MscS_channel_TM-2"/>
</dbReference>
<dbReference type="InterPro" id="IPR049278">
    <property type="entry name" value="MS_channel_C"/>
</dbReference>
<dbReference type="Pfam" id="PF21082">
    <property type="entry name" value="MS_channel_3rd"/>
    <property type="match status" value="1"/>
</dbReference>
<dbReference type="GO" id="GO:0005886">
    <property type="term" value="C:plasma membrane"/>
    <property type="evidence" value="ECO:0007669"/>
    <property type="project" value="UniProtKB-SubCell"/>
</dbReference>